<reference evidence="4 5" key="1">
    <citation type="journal article" date="2019" name="Front. Microbiol.">
        <title>Genomes of Neutrophilic Sulfur-Oxidizing Chemolithoautotrophs Representing 9 Proteobacterial Species From 8 Genera.</title>
        <authorList>
            <person name="Watanabe T."/>
            <person name="Kojima H."/>
            <person name="Umezawa K."/>
            <person name="Hori C."/>
            <person name="Takasuka T.E."/>
            <person name="Kato Y."/>
            <person name="Fukui M."/>
        </authorList>
    </citation>
    <scope>NUCLEOTIDE SEQUENCE [LARGE SCALE GENOMIC DNA]</scope>
    <source>
        <strain evidence="4 5">TTN</strain>
    </source>
</reference>
<evidence type="ECO:0000313" key="4">
    <source>
        <dbReference type="EMBL" id="GBL45266.1"/>
    </source>
</evidence>
<organism evidence="4 5">
    <name type="scientific">Sulfuriferula multivorans</name>
    <dbReference type="NCBI Taxonomy" id="1559896"/>
    <lineage>
        <taxon>Bacteria</taxon>
        <taxon>Pseudomonadati</taxon>
        <taxon>Pseudomonadota</taxon>
        <taxon>Betaproteobacteria</taxon>
        <taxon>Nitrosomonadales</taxon>
        <taxon>Sulfuricellaceae</taxon>
        <taxon>Sulfuriferula</taxon>
    </lineage>
</organism>
<dbReference type="PANTHER" id="PTHR35303">
    <property type="entry name" value="OS02G0197800 PROTEIN"/>
    <property type="match status" value="1"/>
</dbReference>
<evidence type="ECO:0000313" key="5">
    <source>
        <dbReference type="Proteomes" id="UP000286806"/>
    </source>
</evidence>
<dbReference type="GO" id="GO:0046872">
    <property type="term" value="F:metal ion binding"/>
    <property type="evidence" value="ECO:0007669"/>
    <property type="project" value="UniProtKB-KW"/>
</dbReference>
<comment type="caution">
    <text evidence="4">The sequence shown here is derived from an EMBL/GenBank/DDBJ whole genome shotgun (WGS) entry which is preliminary data.</text>
</comment>
<evidence type="ECO:0000256" key="2">
    <source>
        <dbReference type="ARBA" id="ARBA00023004"/>
    </source>
</evidence>
<evidence type="ECO:0000256" key="1">
    <source>
        <dbReference type="ARBA" id="ARBA00022723"/>
    </source>
</evidence>
<dbReference type="Pfam" id="PF06155">
    <property type="entry name" value="GBBH-like_N"/>
    <property type="match status" value="1"/>
</dbReference>
<dbReference type="Gene3D" id="3.30.2020.30">
    <property type="match status" value="1"/>
</dbReference>
<gene>
    <name evidence="4" type="ORF">SFMTTN_1073</name>
</gene>
<dbReference type="AlphaFoldDB" id="A0A401JCH5"/>
<dbReference type="EMBL" id="BGOW01000008">
    <property type="protein sequence ID" value="GBL45266.1"/>
    <property type="molecule type" value="Genomic_DNA"/>
</dbReference>
<keyword evidence="2" id="KW-0408">Iron</keyword>
<proteinExistence type="predicted"/>
<evidence type="ECO:0000259" key="3">
    <source>
        <dbReference type="Pfam" id="PF06155"/>
    </source>
</evidence>
<dbReference type="RefSeq" id="WP_223247685.1">
    <property type="nucleotide sequence ID" value="NZ_BGOW01000008.1"/>
</dbReference>
<keyword evidence="5" id="KW-1185">Reference proteome</keyword>
<accession>A0A401JCH5</accession>
<dbReference type="InterPro" id="IPR010376">
    <property type="entry name" value="GBBH-like_N"/>
</dbReference>
<keyword evidence="1" id="KW-0479">Metal-binding</keyword>
<sequence length="99" mass="11320">MSNEPIPIEIRQLAASRELEINWSDGLVSRFKDAALRRACRCTTCRQLTARHEDIPCPEDIRILSIVPVGSYAMQIGFDDGHDRGIFPWSYLRQLECEA</sequence>
<dbReference type="InterPro" id="IPR038492">
    <property type="entry name" value="GBBH-like_N_sf"/>
</dbReference>
<name>A0A401JCH5_9PROT</name>
<protein>
    <recommendedName>
        <fullName evidence="3">Gamma-butyrobetaine hydroxylase-like N-terminal domain-containing protein</fullName>
    </recommendedName>
</protein>
<feature type="domain" description="Gamma-butyrobetaine hydroxylase-like N-terminal" evidence="3">
    <location>
        <begin position="13"/>
        <end position="93"/>
    </location>
</feature>
<dbReference type="Proteomes" id="UP000286806">
    <property type="component" value="Unassembled WGS sequence"/>
</dbReference>